<evidence type="ECO:0000313" key="1">
    <source>
        <dbReference type="EMBL" id="MEQ2162026.1"/>
    </source>
</evidence>
<sequence>MLLVQGGRVLLPRHLFNIHEMAHRQAEVLQLAFIKGARSFLFLFPDVTLNDTPSARPMAAVRIGGIALWACLFANCCGPGAFFEMGRDNCPVIEVEISRLLGLLPLH</sequence>
<organism evidence="1 2">
    <name type="scientific">Goodea atripinnis</name>
    <dbReference type="NCBI Taxonomy" id="208336"/>
    <lineage>
        <taxon>Eukaryota</taxon>
        <taxon>Metazoa</taxon>
        <taxon>Chordata</taxon>
        <taxon>Craniata</taxon>
        <taxon>Vertebrata</taxon>
        <taxon>Euteleostomi</taxon>
        <taxon>Actinopterygii</taxon>
        <taxon>Neopterygii</taxon>
        <taxon>Teleostei</taxon>
        <taxon>Neoteleostei</taxon>
        <taxon>Acanthomorphata</taxon>
        <taxon>Ovalentaria</taxon>
        <taxon>Atherinomorphae</taxon>
        <taxon>Cyprinodontiformes</taxon>
        <taxon>Goodeidae</taxon>
        <taxon>Goodea</taxon>
    </lineage>
</organism>
<dbReference type="Proteomes" id="UP001476798">
    <property type="component" value="Unassembled WGS sequence"/>
</dbReference>
<evidence type="ECO:0000313" key="2">
    <source>
        <dbReference type="Proteomes" id="UP001476798"/>
    </source>
</evidence>
<protein>
    <submittedName>
        <fullName evidence="1">Uncharacterized protein</fullName>
    </submittedName>
</protein>
<comment type="caution">
    <text evidence="1">The sequence shown here is derived from an EMBL/GenBank/DDBJ whole genome shotgun (WGS) entry which is preliminary data.</text>
</comment>
<dbReference type="EMBL" id="JAHRIO010011167">
    <property type="protein sequence ID" value="MEQ2162026.1"/>
    <property type="molecule type" value="Genomic_DNA"/>
</dbReference>
<proteinExistence type="predicted"/>
<reference evidence="1 2" key="1">
    <citation type="submission" date="2021-06" db="EMBL/GenBank/DDBJ databases">
        <authorList>
            <person name="Palmer J.M."/>
        </authorList>
    </citation>
    <scope>NUCLEOTIDE SEQUENCE [LARGE SCALE GENOMIC DNA]</scope>
    <source>
        <strain evidence="1 2">GA_2019</strain>
        <tissue evidence="1">Muscle</tissue>
    </source>
</reference>
<name>A0ABV0MT11_9TELE</name>
<gene>
    <name evidence="1" type="ORF">GOODEAATRI_015680</name>
</gene>
<keyword evidence="2" id="KW-1185">Reference proteome</keyword>
<accession>A0ABV0MT11</accession>